<dbReference type="CDD" id="cd00118">
    <property type="entry name" value="LysM"/>
    <property type="match status" value="1"/>
</dbReference>
<keyword evidence="1" id="KW-1133">Transmembrane helix</keyword>
<sequence>MTAVHLIGTPRTEARRPRLHLTRRGRAVVGAIASLPLAAALVAFAIFGGSAAVATSSAQQADFSYVTVHSGESLWSIASGLSSSADTRDVIADIVNLNQLPTSEVQPGQRLAIPTKYEK</sequence>
<dbReference type="PROSITE" id="PS51782">
    <property type="entry name" value="LYSM"/>
    <property type="match status" value="1"/>
</dbReference>
<evidence type="ECO:0000259" key="2">
    <source>
        <dbReference type="PROSITE" id="PS51782"/>
    </source>
</evidence>
<protein>
    <recommendedName>
        <fullName evidence="2">LysM domain-containing protein</fullName>
    </recommendedName>
</protein>
<dbReference type="RefSeq" id="WP_116418074.1">
    <property type="nucleotide sequence ID" value="NZ_NBXC01000013.1"/>
</dbReference>
<dbReference type="Gene3D" id="3.10.350.10">
    <property type="entry name" value="LysM domain"/>
    <property type="match status" value="1"/>
</dbReference>
<organism evidence="3 4">
    <name type="scientific">Subtercola boreus</name>
    <dbReference type="NCBI Taxonomy" id="120213"/>
    <lineage>
        <taxon>Bacteria</taxon>
        <taxon>Bacillati</taxon>
        <taxon>Actinomycetota</taxon>
        <taxon>Actinomycetes</taxon>
        <taxon>Micrococcales</taxon>
        <taxon>Microbacteriaceae</taxon>
        <taxon>Subtercola</taxon>
    </lineage>
</organism>
<keyword evidence="1" id="KW-0472">Membrane</keyword>
<feature type="transmembrane region" description="Helical" evidence="1">
    <location>
        <begin position="25"/>
        <end position="47"/>
    </location>
</feature>
<evidence type="ECO:0000313" key="3">
    <source>
        <dbReference type="EMBL" id="RFA27894.1"/>
    </source>
</evidence>
<gene>
    <name evidence="3" type="ORF">B7R25_06090</name>
</gene>
<name>A0A3E0WDL9_9MICO</name>
<dbReference type="InterPro" id="IPR018392">
    <property type="entry name" value="LysM"/>
</dbReference>
<evidence type="ECO:0000256" key="1">
    <source>
        <dbReference type="SAM" id="Phobius"/>
    </source>
</evidence>
<comment type="caution">
    <text evidence="3">The sequence shown here is derived from an EMBL/GenBank/DDBJ whole genome shotgun (WGS) entry which is preliminary data.</text>
</comment>
<proteinExistence type="predicted"/>
<reference evidence="3 4" key="1">
    <citation type="submission" date="2017-04" db="EMBL/GenBank/DDBJ databases">
        <title>Comparative genome analysis of Subtercola boreus.</title>
        <authorList>
            <person name="Cho Y.-J."/>
            <person name="Cho A."/>
            <person name="Kim O.-S."/>
            <person name="Lee J.-I."/>
        </authorList>
    </citation>
    <scope>NUCLEOTIDE SEQUENCE [LARGE SCALE GENOMIC DNA]</scope>
    <source>
        <strain evidence="3 4">P28004</strain>
    </source>
</reference>
<dbReference type="Pfam" id="PF01476">
    <property type="entry name" value="LysM"/>
    <property type="match status" value="1"/>
</dbReference>
<dbReference type="SMART" id="SM00257">
    <property type="entry name" value="LysM"/>
    <property type="match status" value="1"/>
</dbReference>
<dbReference type="SUPFAM" id="SSF54106">
    <property type="entry name" value="LysM domain"/>
    <property type="match status" value="1"/>
</dbReference>
<dbReference type="EMBL" id="NBXE01000018">
    <property type="protein sequence ID" value="RFA27894.1"/>
    <property type="molecule type" value="Genomic_DNA"/>
</dbReference>
<accession>A0A3E0WDL9</accession>
<dbReference type="OrthoDB" id="5084290at2"/>
<dbReference type="InterPro" id="IPR036779">
    <property type="entry name" value="LysM_dom_sf"/>
</dbReference>
<dbReference type="AlphaFoldDB" id="A0A3E0WDL9"/>
<keyword evidence="1" id="KW-0812">Transmembrane</keyword>
<feature type="domain" description="LysM" evidence="2">
    <location>
        <begin position="64"/>
        <end position="113"/>
    </location>
</feature>
<dbReference type="Proteomes" id="UP000257080">
    <property type="component" value="Unassembled WGS sequence"/>
</dbReference>
<evidence type="ECO:0000313" key="4">
    <source>
        <dbReference type="Proteomes" id="UP000257080"/>
    </source>
</evidence>